<evidence type="ECO:0000256" key="2">
    <source>
        <dbReference type="SAM" id="SignalP"/>
    </source>
</evidence>
<dbReference type="InterPro" id="IPR005064">
    <property type="entry name" value="BUG"/>
</dbReference>
<dbReference type="PANTHER" id="PTHR42928">
    <property type="entry name" value="TRICARBOXYLATE-BINDING PROTEIN"/>
    <property type="match status" value="1"/>
</dbReference>
<dbReference type="PIRSF" id="PIRSF017082">
    <property type="entry name" value="YflP"/>
    <property type="match status" value="1"/>
</dbReference>
<comment type="similarity">
    <text evidence="1">Belongs to the UPF0065 (bug) family.</text>
</comment>
<dbReference type="CDD" id="cd13578">
    <property type="entry name" value="PBP2_Bug27"/>
    <property type="match status" value="1"/>
</dbReference>
<keyword evidence="2" id="KW-0732">Signal</keyword>
<dbReference type="PANTHER" id="PTHR42928:SF5">
    <property type="entry name" value="BLR1237 PROTEIN"/>
    <property type="match status" value="1"/>
</dbReference>
<organism evidence="3 6">
    <name type="scientific">Teichococcus wenyumeiae</name>
    <dbReference type="NCBI Taxonomy" id="2478470"/>
    <lineage>
        <taxon>Bacteria</taxon>
        <taxon>Pseudomonadati</taxon>
        <taxon>Pseudomonadota</taxon>
        <taxon>Alphaproteobacteria</taxon>
        <taxon>Acetobacterales</taxon>
        <taxon>Roseomonadaceae</taxon>
        <taxon>Roseomonas</taxon>
    </lineage>
</organism>
<sequence length="316" mass="32872">MSITRRLTLAAPALLLARAAAAQPAWPTRPVRVIVPFTPGGAADIAARLLAEKLTPVWGQPVVVENRAGGNGIIGTDLVAKAAADGHTLACTSIVHAVNAPLYRTPYDVLKDVPAVTILYSVPLVLVTAPDLPVSNLGELIALAKRSPEKATCVGTGGLYCAMFNMLAGTDIEQIPYRGSTAAHPDLMAGRVGFMVDTMPAALGHVQSGKLKALAVPSPQRIASLPDVPSMPEAGLPDFIASSWGALLAPAGVSPTIAQKIADDSATALRAPEMRERLAALGAEPVGLGPDEAQRFVTAEVARWTRIAENAKIEKQ</sequence>
<dbReference type="EMBL" id="RAQU01000020">
    <property type="protein sequence ID" value="RKK05259.1"/>
    <property type="molecule type" value="Genomic_DNA"/>
</dbReference>
<feature type="signal peptide" evidence="2">
    <location>
        <begin position="1"/>
        <end position="22"/>
    </location>
</feature>
<evidence type="ECO:0000313" key="5">
    <source>
        <dbReference type="Proteomes" id="UP000274097"/>
    </source>
</evidence>
<dbReference type="RefSeq" id="WP_120637300.1">
    <property type="nucleotide sequence ID" value="NZ_RAQU01000020.1"/>
</dbReference>
<protein>
    <submittedName>
        <fullName evidence="3">Tripartite tricarboxylate transporter substrate binding protein</fullName>
    </submittedName>
</protein>
<dbReference type="AlphaFoldDB" id="A0A3A9K1P3"/>
<evidence type="ECO:0000256" key="1">
    <source>
        <dbReference type="ARBA" id="ARBA00006987"/>
    </source>
</evidence>
<feature type="chain" id="PRO_5017431327" evidence="2">
    <location>
        <begin position="23"/>
        <end position="316"/>
    </location>
</feature>
<dbReference type="SUPFAM" id="SSF53850">
    <property type="entry name" value="Periplasmic binding protein-like II"/>
    <property type="match status" value="1"/>
</dbReference>
<keyword evidence="5" id="KW-1185">Reference proteome</keyword>
<dbReference type="Proteomes" id="UP000274097">
    <property type="component" value="Unassembled WGS sequence"/>
</dbReference>
<dbReference type="Gene3D" id="3.40.190.10">
    <property type="entry name" value="Periplasmic binding protein-like II"/>
    <property type="match status" value="1"/>
</dbReference>
<proteinExistence type="inferred from homology"/>
<name>A0A3A9K1P3_9PROT</name>
<accession>A0A3A9K1P3</accession>
<dbReference type="Pfam" id="PF03401">
    <property type="entry name" value="TctC"/>
    <property type="match status" value="1"/>
</dbReference>
<dbReference type="OrthoDB" id="8443386at2"/>
<comment type="caution">
    <text evidence="3">The sequence shown here is derived from an EMBL/GenBank/DDBJ whole genome shotgun (WGS) entry which is preliminary data.</text>
</comment>
<evidence type="ECO:0000313" key="4">
    <source>
        <dbReference type="EMBL" id="RMI19871.1"/>
    </source>
</evidence>
<dbReference type="Proteomes" id="UP000278036">
    <property type="component" value="Unassembled WGS sequence"/>
</dbReference>
<dbReference type="Gene3D" id="3.40.190.150">
    <property type="entry name" value="Bordetella uptake gene, domain 1"/>
    <property type="match status" value="1"/>
</dbReference>
<dbReference type="InterPro" id="IPR042100">
    <property type="entry name" value="Bug_dom1"/>
</dbReference>
<dbReference type="EMBL" id="RFLX01000015">
    <property type="protein sequence ID" value="RMI19871.1"/>
    <property type="molecule type" value="Genomic_DNA"/>
</dbReference>
<reference evidence="3 6" key="1">
    <citation type="submission" date="2018-09" db="EMBL/GenBank/DDBJ databases">
        <title>Roseomonas sp. nov., isolated from feces of Tibetan antelopes in the Qinghai-Tibet plateau, China.</title>
        <authorList>
            <person name="Tian Z."/>
        </authorList>
    </citation>
    <scope>NUCLEOTIDE SEQUENCE [LARGE SCALE GENOMIC DNA]</scope>
    <source>
        <strain evidence="4 5">Z23</strain>
        <strain evidence="3 6">Z24</strain>
    </source>
</reference>
<evidence type="ECO:0000313" key="6">
    <source>
        <dbReference type="Proteomes" id="UP000278036"/>
    </source>
</evidence>
<dbReference type="InParanoid" id="A0A3A9K1P3"/>
<evidence type="ECO:0000313" key="3">
    <source>
        <dbReference type="EMBL" id="RKK05259.1"/>
    </source>
</evidence>
<gene>
    <name evidence="3" type="ORF">D6Z83_05340</name>
    <name evidence="4" type="ORF">EBE87_18565</name>
</gene>